<dbReference type="HOGENOM" id="CLU_187471_0_0_5"/>
<name>Q11HJ4_CHESB</name>
<gene>
    <name evidence="2" type="ordered locus">Meso_1737</name>
</gene>
<accession>Q11HJ4</accession>
<feature type="region of interest" description="Disordered" evidence="1">
    <location>
        <begin position="69"/>
        <end position="91"/>
    </location>
</feature>
<evidence type="ECO:0000313" key="2">
    <source>
        <dbReference type="EMBL" id="ABG63131.1"/>
    </source>
</evidence>
<evidence type="ECO:0000256" key="1">
    <source>
        <dbReference type="SAM" id="MobiDB-lite"/>
    </source>
</evidence>
<dbReference type="EMBL" id="CP000390">
    <property type="protein sequence ID" value="ABG63131.1"/>
    <property type="molecule type" value="Genomic_DNA"/>
</dbReference>
<protein>
    <submittedName>
        <fullName evidence="2">Uncharacterized protein</fullName>
    </submittedName>
</protein>
<dbReference type="OrthoDB" id="7745180at2"/>
<organism evidence="2">
    <name type="scientific">Chelativorans sp. (strain BNC1)</name>
    <dbReference type="NCBI Taxonomy" id="266779"/>
    <lineage>
        <taxon>Bacteria</taxon>
        <taxon>Pseudomonadati</taxon>
        <taxon>Pseudomonadota</taxon>
        <taxon>Alphaproteobacteria</taxon>
        <taxon>Hyphomicrobiales</taxon>
        <taxon>Phyllobacteriaceae</taxon>
        <taxon>Chelativorans</taxon>
    </lineage>
</organism>
<reference evidence="2" key="1">
    <citation type="submission" date="2006-06" db="EMBL/GenBank/DDBJ databases">
        <title>Complete sequence of chromosome of Chelativorans sp. BNC1.</title>
        <authorList>
            <consortium name="US DOE Joint Genome Institute"/>
            <person name="Copeland A."/>
            <person name="Lucas S."/>
            <person name="Lapidus A."/>
            <person name="Barry K."/>
            <person name="Detter J.C."/>
            <person name="Glavina del Rio T."/>
            <person name="Hammon N."/>
            <person name="Israni S."/>
            <person name="Dalin E."/>
            <person name="Tice H."/>
            <person name="Pitluck S."/>
            <person name="Chertkov O."/>
            <person name="Brettin T."/>
            <person name="Bruce D."/>
            <person name="Han C."/>
            <person name="Tapia R."/>
            <person name="Gilna P."/>
            <person name="Schmutz J."/>
            <person name="Larimer F."/>
            <person name="Land M."/>
            <person name="Hauser L."/>
            <person name="Kyrpides N."/>
            <person name="Mikhailova N."/>
            <person name="Richardson P."/>
        </authorList>
    </citation>
    <scope>NUCLEOTIDE SEQUENCE</scope>
    <source>
        <strain evidence="2">BNC1</strain>
    </source>
</reference>
<sequence>MAALERPERLQIMLSAEELKALEDFRFENRMPSRAAAVRELLRRGLASGGFLRVATGAKSQDFGVIDGAKATRSRARDSSSNGSEDPRDGA</sequence>
<dbReference type="eggNOG" id="ENOG5033CC3">
    <property type="taxonomic scope" value="Bacteria"/>
</dbReference>
<proteinExistence type="predicted"/>
<dbReference type="KEGG" id="mes:Meso_1737"/>
<dbReference type="AlphaFoldDB" id="Q11HJ4"/>